<dbReference type="PANTHER" id="PTHR37358">
    <property type="entry name" value="MUCIN-20"/>
    <property type="match status" value="1"/>
</dbReference>
<accession>A0A9X9LQY4</accession>
<sequence length="532" mass="55835">MVARAPLRMGFLWGLALSLFFCWEAGAPRSSAGPSTIRPGPLVTTNHIEEPAMTPGIRTNSERDFQTTDLVETSVPSHNPLETQTLSAQTFDRNLNLASAISEAETRKTETAFRATETRVFTQMTPSKFTVMITTPMEASATSGSPMATGRTTVETVIGSHLVEAVFDTLCTDDSSEEVKRLITDVLTSAHTSAEDEGLASDSSAFSDHSVLAITISQALAPNQNASAKDWLAYSLTDMEITNCSVTEILTTATSLGTSDVALDPTGGKTPSSSDVSALLHSTEAEPHLTKTMTSTEISSATSATEPATPDTPVETLLPANSTIEGGTTAAEPMTPSTTLVTVSIGPWEEDPAVLSVETTSRTEVSGVITISTETGSTVGKVASPATADSHSHGATSKNSSPSQPRTTDSTIDGSVPLSRSTFPSAHLIMANSSLEANVTSVKTTALAKTLKTTSRAGGKAPTALPTTAQPRGTTEATAGGDEGFLLLQLRVASPEDLTDPRVAERLMQQLFQELHSYGPPIHVSLLRIRRG</sequence>
<evidence type="ECO:0000313" key="4">
    <source>
        <dbReference type="Proteomes" id="UP000269945"/>
    </source>
</evidence>
<gene>
    <name evidence="3" type="ORF">BN2614_LOCUS9</name>
</gene>
<evidence type="ECO:0008006" key="5">
    <source>
        <dbReference type="Google" id="ProtNLM"/>
    </source>
</evidence>
<feature type="region of interest" description="Disordered" evidence="1">
    <location>
        <begin position="453"/>
        <end position="479"/>
    </location>
</feature>
<evidence type="ECO:0000313" key="3">
    <source>
        <dbReference type="EMBL" id="VCW79602.1"/>
    </source>
</evidence>
<dbReference type="InterPro" id="IPR034551">
    <property type="entry name" value="MUC20"/>
</dbReference>
<dbReference type="PANTHER" id="PTHR37358:SF1">
    <property type="entry name" value="MUCIN-20"/>
    <property type="match status" value="1"/>
</dbReference>
<feature type="region of interest" description="Disordered" evidence="1">
    <location>
        <begin position="376"/>
        <end position="418"/>
    </location>
</feature>
<keyword evidence="2" id="KW-0732">Signal</keyword>
<feature type="region of interest" description="Disordered" evidence="1">
    <location>
        <begin position="259"/>
        <end position="278"/>
    </location>
</feature>
<feature type="region of interest" description="Disordered" evidence="1">
    <location>
        <begin position="284"/>
        <end position="317"/>
    </location>
</feature>
<dbReference type="AlphaFoldDB" id="A0A9X9LQY4"/>
<feature type="chain" id="PRO_5040771226" description="Mucin-20" evidence="2">
    <location>
        <begin position="19"/>
        <end position="532"/>
    </location>
</feature>
<feature type="signal peptide" evidence="2">
    <location>
        <begin position="1"/>
        <end position="18"/>
    </location>
</feature>
<dbReference type="EMBL" id="CYRY02012332">
    <property type="protein sequence ID" value="VCW79602.1"/>
    <property type="molecule type" value="Genomic_DNA"/>
</dbReference>
<dbReference type="Proteomes" id="UP000269945">
    <property type="component" value="Unassembled WGS sequence"/>
</dbReference>
<comment type="caution">
    <text evidence="3">The sequence shown here is derived from an EMBL/GenBank/DDBJ whole genome shotgun (WGS) entry which is preliminary data.</text>
</comment>
<evidence type="ECO:0000256" key="1">
    <source>
        <dbReference type="SAM" id="MobiDB-lite"/>
    </source>
</evidence>
<reference evidence="3 4" key="1">
    <citation type="submission" date="2018-10" db="EMBL/GenBank/DDBJ databases">
        <authorList>
            <person name="Ekblom R."/>
            <person name="Jareborg N."/>
        </authorList>
    </citation>
    <scope>NUCLEOTIDE SEQUENCE [LARGE SCALE GENOMIC DNA]</scope>
    <source>
        <tissue evidence="3">Muscle</tissue>
    </source>
</reference>
<dbReference type="GO" id="GO:0048012">
    <property type="term" value="P:hepatocyte growth factor receptor signaling pathway"/>
    <property type="evidence" value="ECO:0007669"/>
    <property type="project" value="InterPro"/>
</dbReference>
<keyword evidence="4" id="KW-1185">Reference proteome</keyword>
<name>A0A9X9LQY4_GULGU</name>
<protein>
    <recommendedName>
        <fullName evidence="5">Mucin-20</fullName>
    </recommendedName>
</protein>
<organism evidence="3 4">
    <name type="scientific">Gulo gulo</name>
    <name type="common">Wolverine</name>
    <name type="synonym">Gluton</name>
    <dbReference type="NCBI Taxonomy" id="48420"/>
    <lineage>
        <taxon>Eukaryota</taxon>
        <taxon>Metazoa</taxon>
        <taxon>Chordata</taxon>
        <taxon>Craniata</taxon>
        <taxon>Vertebrata</taxon>
        <taxon>Euteleostomi</taxon>
        <taxon>Mammalia</taxon>
        <taxon>Eutheria</taxon>
        <taxon>Laurasiatheria</taxon>
        <taxon>Carnivora</taxon>
        <taxon>Caniformia</taxon>
        <taxon>Musteloidea</taxon>
        <taxon>Mustelidae</taxon>
        <taxon>Guloninae</taxon>
        <taxon>Gulo</taxon>
    </lineage>
</organism>
<feature type="compositionally biased region" description="Polar residues" evidence="1">
    <location>
        <begin position="387"/>
        <end position="418"/>
    </location>
</feature>
<evidence type="ECO:0000256" key="2">
    <source>
        <dbReference type="SAM" id="SignalP"/>
    </source>
</evidence>
<proteinExistence type="predicted"/>
<feature type="compositionally biased region" description="Low complexity" evidence="1">
    <location>
        <begin position="292"/>
        <end position="313"/>
    </location>
</feature>